<accession>A0A6S7H4U8</accession>
<reference evidence="3" key="1">
    <citation type="submission" date="2020-04" db="EMBL/GenBank/DDBJ databases">
        <authorList>
            <person name="Alioto T."/>
            <person name="Alioto T."/>
            <person name="Gomez Garrido J."/>
        </authorList>
    </citation>
    <scope>NUCLEOTIDE SEQUENCE</scope>
    <source>
        <strain evidence="3">A484AB</strain>
    </source>
</reference>
<evidence type="ECO:0000256" key="2">
    <source>
        <dbReference type="ARBA" id="ARBA00023284"/>
    </source>
</evidence>
<dbReference type="GO" id="GO:0005789">
    <property type="term" value="C:endoplasmic reticulum membrane"/>
    <property type="evidence" value="ECO:0007669"/>
    <property type="project" value="TreeGrafter"/>
</dbReference>
<dbReference type="OrthoDB" id="60822at2759"/>
<sequence>MALILLIILGDRVQLFESLNIQPPDIYLWAKQNKMYAVMLIFFLANAIEGQLISTGAFEVELNDMPVWSKLESGRLPHQEELIHIINEQLKFRA</sequence>
<dbReference type="PANTHER" id="PTHR13544:SF0">
    <property type="entry name" value="THIOREDOXIN REDUCTASE-LIKE SELENOPROTEIN T"/>
    <property type="match status" value="1"/>
</dbReference>
<gene>
    <name evidence="3" type="ORF">PACLA_8A068002</name>
</gene>
<evidence type="ECO:0000313" key="3">
    <source>
        <dbReference type="EMBL" id="CAB3997922.1"/>
    </source>
</evidence>
<comment type="caution">
    <text evidence="3">The sequence shown here is derived from an EMBL/GenBank/DDBJ whole genome shotgun (WGS) entry which is preliminary data.</text>
</comment>
<dbReference type="Proteomes" id="UP001152795">
    <property type="component" value="Unassembled WGS sequence"/>
</dbReference>
<dbReference type="Gene3D" id="3.40.30.10">
    <property type="entry name" value="Glutaredoxin"/>
    <property type="match status" value="1"/>
</dbReference>
<name>A0A6S7H4U8_PARCT</name>
<dbReference type="EMBL" id="CACRXK020003228">
    <property type="protein sequence ID" value="CAB3997922.1"/>
    <property type="molecule type" value="Genomic_DNA"/>
</dbReference>
<dbReference type="PANTHER" id="PTHR13544">
    <property type="entry name" value="SELENOPROTEIN T"/>
    <property type="match status" value="1"/>
</dbReference>
<evidence type="ECO:0000256" key="1">
    <source>
        <dbReference type="ARBA" id="ARBA00022729"/>
    </source>
</evidence>
<dbReference type="GO" id="GO:0045454">
    <property type="term" value="P:cell redox homeostasis"/>
    <property type="evidence" value="ECO:0007669"/>
    <property type="project" value="TreeGrafter"/>
</dbReference>
<dbReference type="Pfam" id="PF10262">
    <property type="entry name" value="Rdx"/>
    <property type="match status" value="1"/>
</dbReference>
<organism evidence="3 4">
    <name type="scientific">Paramuricea clavata</name>
    <name type="common">Red gorgonian</name>
    <name type="synonym">Violescent sea-whip</name>
    <dbReference type="NCBI Taxonomy" id="317549"/>
    <lineage>
        <taxon>Eukaryota</taxon>
        <taxon>Metazoa</taxon>
        <taxon>Cnidaria</taxon>
        <taxon>Anthozoa</taxon>
        <taxon>Octocorallia</taxon>
        <taxon>Malacalcyonacea</taxon>
        <taxon>Plexauridae</taxon>
        <taxon>Paramuricea</taxon>
    </lineage>
</organism>
<keyword evidence="4" id="KW-1185">Reference proteome</keyword>
<dbReference type="InterPro" id="IPR019389">
    <property type="entry name" value="Selenoprotein_T"/>
</dbReference>
<protein>
    <submittedName>
        <fullName evidence="3">Uncharacterized protein</fullName>
    </submittedName>
</protein>
<dbReference type="AlphaFoldDB" id="A0A6S7H4U8"/>
<dbReference type="NCBIfam" id="TIGR02174">
    <property type="entry name" value="CXXU_selWTH"/>
    <property type="match status" value="1"/>
</dbReference>
<dbReference type="SUPFAM" id="SSF52833">
    <property type="entry name" value="Thioredoxin-like"/>
    <property type="match status" value="1"/>
</dbReference>
<keyword evidence="2" id="KW-0676">Redox-active center</keyword>
<dbReference type="GO" id="GO:0004791">
    <property type="term" value="F:thioredoxin-disulfide reductase (NADPH) activity"/>
    <property type="evidence" value="ECO:0007669"/>
    <property type="project" value="TreeGrafter"/>
</dbReference>
<evidence type="ECO:0000313" key="4">
    <source>
        <dbReference type="Proteomes" id="UP001152795"/>
    </source>
</evidence>
<proteinExistence type="predicted"/>
<dbReference type="InterPro" id="IPR011893">
    <property type="entry name" value="Selenoprotein_Rdx-typ"/>
</dbReference>
<dbReference type="InterPro" id="IPR036249">
    <property type="entry name" value="Thioredoxin-like_sf"/>
</dbReference>
<keyword evidence="1" id="KW-0732">Signal</keyword>